<dbReference type="GO" id="GO:0005829">
    <property type="term" value="C:cytosol"/>
    <property type="evidence" value="ECO:0007669"/>
    <property type="project" value="TreeGrafter"/>
</dbReference>
<dbReference type="PIRSF" id="PIRSF001480">
    <property type="entry name" value="Mannose-6-phosphate_isomerase"/>
    <property type="match status" value="1"/>
</dbReference>
<dbReference type="NCBIfam" id="TIGR00218">
    <property type="entry name" value="manA"/>
    <property type="match status" value="1"/>
</dbReference>
<evidence type="ECO:0000256" key="3">
    <source>
        <dbReference type="ARBA" id="ARBA00010772"/>
    </source>
</evidence>
<dbReference type="GO" id="GO:0005975">
    <property type="term" value="P:carbohydrate metabolic process"/>
    <property type="evidence" value="ECO:0007669"/>
    <property type="project" value="InterPro"/>
</dbReference>
<feature type="domain" description="Phosphomannose isomerase type I C-terminal" evidence="8">
    <location>
        <begin position="319"/>
        <end position="362"/>
    </location>
</feature>
<evidence type="ECO:0000256" key="7">
    <source>
        <dbReference type="ARBA" id="ARBA00023235"/>
    </source>
</evidence>
<name>A0A6J6DMB4_9ZZZZ</name>
<keyword evidence="7" id="KW-0413">Isomerase</keyword>
<dbReference type="EMBL" id="CAEZTD010000076">
    <property type="protein sequence ID" value="CAB4565262.1"/>
    <property type="molecule type" value="Genomic_DNA"/>
</dbReference>
<evidence type="ECO:0000259" key="9">
    <source>
        <dbReference type="Pfam" id="PF20511"/>
    </source>
</evidence>
<dbReference type="InterPro" id="IPR046456">
    <property type="entry name" value="PMI_typeI_C"/>
</dbReference>
<dbReference type="GO" id="GO:0004476">
    <property type="term" value="F:mannose-6-phosphate isomerase activity"/>
    <property type="evidence" value="ECO:0007669"/>
    <property type="project" value="UniProtKB-EC"/>
</dbReference>
<evidence type="ECO:0000256" key="6">
    <source>
        <dbReference type="ARBA" id="ARBA00022833"/>
    </source>
</evidence>
<dbReference type="InterPro" id="IPR001250">
    <property type="entry name" value="Man6P_Isoase-1"/>
</dbReference>
<reference evidence="10" key="1">
    <citation type="submission" date="2020-05" db="EMBL/GenBank/DDBJ databases">
        <authorList>
            <person name="Chiriac C."/>
            <person name="Salcher M."/>
            <person name="Ghai R."/>
            <person name="Kavagutti S V."/>
        </authorList>
    </citation>
    <scope>NUCLEOTIDE SEQUENCE</scope>
</reference>
<protein>
    <recommendedName>
        <fullName evidence="4">mannose-6-phosphate isomerase</fullName>
        <ecNumber evidence="4">5.3.1.8</ecNumber>
    </recommendedName>
</protein>
<evidence type="ECO:0000313" key="10">
    <source>
        <dbReference type="EMBL" id="CAB4565262.1"/>
    </source>
</evidence>
<dbReference type="PRINTS" id="PR00714">
    <property type="entry name" value="MAN6PISMRASE"/>
</dbReference>
<evidence type="ECO:0000256" key="5">
    <source>
        <dbReference type="ARBA" id="ARBA00022723"/>
    </source>
</evidence>
<dbReference type="AlphaFoldDB" id="A0A6J6DMB4"/>
<comment type="similarity">
    <text evidence="3">Belongs to the mannose-6-phosphate isomerase type 1 family.</text>
</comment>
<dbReference type="Gene3D" id="1.10.441.10">
    <property type="entry name" value="Phosphomannose Isomerase, domain 2"/>
    <property type="match status" value="1"/>
</dbReference>
<dbReference type="GO" id="GO:0009298">
    <property type="term" value="P:GDP-mannose biosynthetic process"/>
    <property type="evidence" value="ECO:0007669"/>
    <property type="project" value="InterPro"/>
</dbReference>
<keyword evidence="6" id="KW-0862">Zinc</keyword>
<dbReference type="GO" id="GO:0008270">
    <property type="term" value="F:zinc ion binding"/>
    <property type="evidence" value="ECO:0007669"/>
    <property type="project" value="InterPro"/>
</dbReference>
<dbReference type="PANTHER" id="PTHR10309">
    <property type="entry name" value="MANNOSE-6-PHOSPHATE ISOMERASE"/>
    <property type="match status" value="1"/>
</dbReference>
<dbReference type="InterPro" id="IPR016305">
    <property type="entry name" value="Mannose-6-P_Isomerase"/>
</dbReference>
<dbReference type="InterPro" id="IPR014710">
    <property type="entry name" value="RmlC-like_jellyroll"/>
</dbReference>
<dbReference type="InterPro" id="IPR011051">
    <property type="entry name" value="RmlC_Cupin_sf"/>
</dbReference>
<dbReference type="Pfam" id="PF20511">
    <property type="entry name" value="PMI_typeI_cat"/>
    <property type="match status" value="1"/>
</dbReference>
<dbReference type="PANTHER" id="PTHR10309:SF0">
    <property type="entry name" value="MANNOSE-6-PHOSPHATE ISOMERASE"/>
    <property type="match status" value="1"/>
</dbReference>
<evidence type="ECO:0000259" key="8">
    <source>
        <dbReference type="Pfam" id="PF01238"/>
    </source>
</evidence>
<feature type="domain" description="Phosphomannose isomerase type I catalytic" evidence="9">
    <location>
        <begin position="5"/>
        <end position="141"/>
    </location>
</feature>
<dbReference type="EC" id="5.3.1.8" evidence="4"/>
<evidence type="ECO:0000256" key="1">
    <source>
        <dbReference type="ARBA" id="ARBA00000757"/>
    </source>
</evidence>
<dbReference type="CDD" id="cd07011">
    <property type="entry name" value="cupin_PMI_type_I_N"/>
    <property type="match status" value="1"/>
</dbReference>
<gene>
    <name evidence="10" type="ORF">UFOPK1591_00996</name>
</gene>
<dbReference type="InterPro" id="IPR046457">
    <property type="entry name" value="PMI_typeI_cat"/>
</dbReference>
<evidence type="ECO:0000256" key="2">
    <source>
        <dbReference type="ARBA" id="ARBA00001947"/>
    </source>
</evidence>
<comment type="cofactor">
    <cofactor evidence="2">
        <name>Zn(2+)</name>
        <dbReference type="ChEBI" id="CHEBI:29105"/>
    </cofactor>
</comment>
<comment type="catalytic activity">
    <reaction evidence="1">
        <text>D-mannose 6-phosphate = D-fructose 6-phosphate</text>
        <dbReference type="Rhea" id="RHEA:12356"/>
        <dbReference type="ChEBI" id="CHEBI:58735"/>
        <dbReference type="ChEBI" id="CHEBI:61527"/>
        <dbReference type="EC" id="5.3.1.8"/>
    </reaction>
</comment>
<dbReference type="Pfam" id="PF01238">
    <property type="entry name" value="PMI_typeI_C"/>
    <property type="match status" value="1"/>
</dbReference>
<accession>A0A6J6DMB4</accession>
<dbReference type="SUPFAM" id="SSF51182">
    <property type="entry name" value="RmlC-like cupins"/>
    <property type="match status" value="1"/>
</dbReference>
<organism evidence="10">
    <name type="scientific">freshwater metagenome</name>
    <dbReference type="NCBI Taxonomy" id="449393"/>
    <lineage>
        <taxon>unclassified sequences</taxon>
        <taxon>metagenomes</taxon>
        <taxon>ecological metagenomes</taxon>
    </lineage>
</organism>
<proteinExistence type="inferred from homology"/>
<keyword evidence="5" id="KW-0479">Metal-binding</keyword>
<dbReference type="Gene3D" id="2.60.120.10">
    <property type="entry name" value="Jelly Rolls"/>
    <property type="match status" value="2"/>
</dbReference>
<sequence length="397" mass="41619">MFVEIDNTPRDYAWGSTHAIADLLGRPASGRPEAELWLGAHPLCPSVIVNPAEVDGAKNLAELLDRDAQTLPFLLKVLAAETALSIQVHPSMAQAQTGFAAENAAGIPLDAPHRNYRDASHKPELIFCVSETFDALCGFRSVATTVASLRAFVDEASRAGLPSDAVVGLIAQLEASATDVRDTVAGLLAAGVNEVTELVNQLVGIARQSGATSPIERDASTVRMLGAEYPGDPGIVVAFLMNRVTLRAGEAMYVPHGILHAYLSGLGIEIMAASDNVLRGGLTSKHVDVAELMSVGVFSPSSPLLVSPDQLSAGVNRFAPGVREFELVHVVVDEGAEAAVVQLDGASIVLCTAGHAQVAGSHARAEIRRGQAWYVSPDELALSIAGDAELFVARTGR</sequence>
<evidence type="ECO:0000256" key="4">
    <source>
        <dbReference type="ARBA" id="ARBA00011956"/>
    </source>
</evidence>